<dbReference type="AlphaFoldDB" id="A0A150G486"/>
<feature type="region of interest" description="Disordered" evidence="2">
    <location>
        <begin position="115"/>
        <end position="271"/>
    </location>
</feature>
<feature type="compositionally biased region" description="Basic and acidic residues" evidence="2">
    <location>
        <begin position="255"/>
        <end position="264"/>
    </location>
</feature>
<feature type="compositionally biased region" description="Acidic residues" evidence="2">
    <location>
        <begin position="202"/>
        <end position="217"/>
    </location>
</feature>
<dbReference type="InterPro" id="IPR013883">
    <property type="entry name" value="TF_Iwr1_dom"/>
</dbReference>
<gene>
    <name evidence="4" type="ORF">GPECTOR_69g428</name>
</gene>
<evidence type="ECO:0000259" key="3">
    <source>
        <dbReference type="Pfam" id="PF08574"/>
    </source>
</evidence>
<feature type="compositionally biased region" description="Gly residues" evidence="2">
    <location>
        <begin position="172"/>
        <end position="186"/>
    </location>
</feature>
<dbReference type="EMBL" id="LSYV01000070">
    <property type="protein sequence ID" value="KXZ44335.1"/>
    <property type="molecule type" value="Genomic_DNA"/>
</dbReference>
<reference evidence="5" key="1">
    <citation type="journal article" date="2016" name="Nat. Commun.">
        <title>The Gonium pectorale genome demonstrates co-option of cell cycle regulation during the evolution of multicellularity.</title>
        <authorList>
            <person name="Hanschen E.R."/>
            <person name="Marriage T.N."/>
            <person name="Ferris P.J."/>
            <person name="Hamaji T."/>
            <person name="Toyoda A."/>
            <person name="Fujiyama A."/>
            <person name="Neme R."/>
            <person name="Noguchi H."/>
            <person name="Minakuchi Y."/>
            <person name="Suzuki M."/>
            <person name="Kawai-Toyooka H."/>
            <person name="Smith D.R."/>
            <person name="Sparks H."/>
            <person name="Anderson J."/>
            <person name="Bakaric R."/>
            <person name="Luria V."/>
            <person name="Karger A."/>
            <person name="Kirschner M.W."/>
            <person name="Durand P.M."/>
            <person name="Michod R.E."/>
            <person name="Nozaki H."/>
            <person name="Olson B.J."/>
        </authorList>
    </citation>
    <scope>NUCLEOTIDE SEQUENCE [LARGE SCALE GENOMIC DNA]</scope>
    <source>
        <strain evidence="5">NIES-2863</strain>
    </source>
</reference>
<evidence type="ECO:0000313" key="4">
    <source>
        <dbReference type="EMBL" id="KXZ44335.1"/>
    </source>
</evidence>
<dbReference type="Pfam" id="PF08574">
    <property type="entry name" value="Iwr1"/>
    <property type="match status" value="1"/>
</dbReference>
<feature type="compositionally biased region" description="Low complexity" evidence="2">
    <location>
        <begin position="13"/>
        <end position="22"/>
    </location>
</feature>
<feature type="region of interest" description="Disordered" evidence="2">
    <location>
        <begin position="1"/>
        <end position="61"/>
    </location>
</feature>
<keyword evidence="5" id="KW-1185">Reference proteome</keyword>
<comment type="similarity">
    <text evidence="1">Belongs to the IWR1/SLC7A6OS family.</text>
</comment>
<protein>
    <recommendedName>
        <fullName evidence="3">Transcription factor Iwr1 domain-containing protein</fullName>
    </recommendedName>
</protein>
<dbReference type="Proteomes" id="UP000075714">
    <property type="component" value="Unassembled WGS sequence"/>
</dbReference>
<feature type="domain" description="Transcription factor Iwr1" evidence="3">
    <location>
        <begin position="62"/>
        <end position="151"/>
    </location>
</feature>
<accession>A0A150G486</accession>
<sequence length="271" mass="29258">MEVSTLEVSEYLQQHGQELQQQPAPTDPQARAPAATIVAPESGPATSRPNSSGGAAGDDTNAFVYDVYVPVPDEEMGGDREGGNELWPWADAPSGADFAAPIIEVAEDDDEFFWAGELEAEAAQRAAAAEEHDSEDSNAESYYANSYPDEEDAPYDDYYGGSGADSDSDLDGGAGPRDAGLGGGYSWGAALAMRRDERPDGGAEDDDGDDADADEDDALGRRRGRVGVSGKKVSSYYRTEEDDYSEHSSYLSEEEERREAEERRRRAVMFH</sequence>
<dbReference type="OrthoDB" id="552763at2759"/>
<name>A0A150G486_GONPE</name>
<evidence type="ECO:0000256" key="2">
    <source>
        <dbReference type="SAM" id="MobiDB-lite"/>
    </source>
</evidence>
<feature type="compositionally biased region" description="Low complexity" evidence="2">
    <location>
        <begin position="226"/>
        <end position="235"/>
    </location>
</feature>
<feature type="region of interest" description="Disordered" evidence="2">
    <location>
        <begin position="73"/>
        <end position="92"/>
    </location>
</feature>
<feature type="compositionally biased region" description="Low complexity" evidence="2">
    <location>
        <begin position="115"/>
        <end position="127"/>
    </location>
</feature>
<comment type="caution">
    <text evidence="4">The sequence shown here is derived from an EMBL/GenBank/DDBJ whole genome shotgun (WGS) entry which is preliminary data.</text>
</comment>
<proteinExistence type="inferred from homology"/>
<organism evidence="4 5">
    <name type="scientific">Gonium pectorale</name>
    <name type="common">Green alga</name>
    <dbReference type="NCBI Taxonomy" id="33097"/>
    <lineage>
        <taxon>Eukaryota</taxon>
        <taxon>Viridiplantae</taxon>
        <taxon>Chlorophyta</taxon>
        <taxon>core chlorophytes</taxon>
        <taxon>Chlorophyceae</taxon>
        <taxon>CS clade</taxon>
        <taxon>Chlamydomonadales</taxon>
        <taxon>Volvocaceae</taxon>
        <taxon>Gonium</taxon>
    </lineage>
</organism>
<evidence type="ECO:0000313" key="5">
    <source>
        <dbReference type="Proteomes" id="UP000075714"/>
    </source>
</evidence>
<feature type="compositionally biased region" description="Polar residues" evidence="2">
    <location>
        <begin position="44"/>
        <end position="53"/>
    </location>
</feature>
<evidence type="ECO:0000256" key="1">
    <source>
        <dbReference type="ARBA" id="ARBA00010218"/>
    </source>
</evidence>